<dbReference type="GO" id="GO:0005886">
    <property type="term" value="C:plasma membrane"/>
    <property type="evidence" value="ECO:0007669"/>
    <property type="project" value="UniProtKB-SubCell"/>
</dbReference>
<keyword evidence="10" id="KW-1185">Reference proteome</keyword>
<evidence type="ECO:0000256" key="4">
    <source>
        <dbReference type="ARBA" id="ARBA00022692"/>
    </source>
</evidence>
<dbReference type="InterPro" id="IPR000515">
    <property type="entry name" value="MetI-like"/>
</dbReference>
<dbReference type="KEGG" id="palw:PSAL_034860"/>
<keyword evidence="2 7" id="KW-0813">Transport</keyword>
<feature type="compositionally biased region" description="Polar residues" evidence="8">
    <location>
        <begin position="1"/>
        <end position="13"/>
    </location>
</feature>
<dbReference type="Gene3D" id="1.10.3720.10">
    <property type="entry name" value="MetI-like"/>
    <property type="match status" value="1"/>
</dbReference>
<feature type="transmembrane region" description="Helical" evidence="7">
    <location>
        <begin position="155"/>
        <end position="171"/>
    </location>
</feature>
<gene>
    <name evidence="9" type="ORF">PSAL_034860</name>
</gene>
<feature type="transmembrane region" description="Helical" evidence="7">
    <location>
        <begin position="207"/>
        <end position="229"/>
    </location>
</feature>
<dbReference type="EMBL" id="CP060436">
    <property type="protein sequence ID" value="QPM92222.1"/>
    <property type="molecule type" value="Genomic_DNA"/>
</dbReference>
<dbReference type="InterPro" id="IPR035906">
    <property type="entry name" value="MetI-like_sf"/>
</dbReference>
<dbReference type="SUPFAM" id="SSF161098">
    <property type="entry name" value="MetI-like"/>
    <property type="match status" value="1"/>
</dbReference>
<dbReference type="Pfam" id="PF00528">
    <property type="entry name" value="BPD_transp_1"/>
    <property type="match status" value="1"/>
</dbReference>
<proteinExistence type="inferred from homology"/>
<dbReference type="PROSITE" id="PS50928">
    <property type="entry name" value="ABC_TM1"/>
    <property type="match status" value="1"/>
</dbReference>
<evidence type="ECO:0000256" key="2">
    <source>
        <dbReference type="ARBA" id="ARBA00022448"/>
    </source>
</evidence>
<evidence type="ECO:0000313" key="9">
    <source>
        <dbReference type="EMBL" id="QPM92222.1"/>
    </source>
</evidence>
<keyword evidence="6 7" id="KW-0472">Membrane</keyword>
<feature type="region of interest" description="Disordered" evidence="8">
    <location>
        <begin position="1"/>
        <end position="26"/>
    </location>
</feature>
<feature type="transmembrane region" description="Helical" evidence="7">
    <location>
        <begin position="36"/>
        <end position="55"/>
    </location>
</feature>
<keyword evidence="5 7" id="KW-1133">Transmembrane helix</keyword>
<evidence type="ECO:0000256" key="7">
    <source>
        <dbReference type="RuleBase" id="RU363032"/>
    </source>
</evidence>
<feature type="transmembrane region" description="Helical" evidence="7">
    <location>
        <begin position="249"/>
        <end position="269"/>
    </location>
</feature>
<dbReference type="GO" id="GO:0055085">
    <property type="term" value="P:transmembrane transport"/>
    <property type="evidence" value="ECO:0007669"/>
    <property type="project" value="InterPro"/>
</dbReference>
<protein>
    <submittedName>
        <fullName evidence="9">Uncharacterized protein</fullName>
    </submittedName>
</protein>
<dbReference type="Proteomes" id="UP000283786">
    <property type="component" value="Chromosome"/>
</dbReference>
<dbReference type="PANTHER" id="PTHR30151">
    <property type="entry name" value="ALKANE SULFONATE ABC TRANSPORTER-RELATED, MEMBRANE SUBUNIT"/>
    <property type="match status" value="1"/>
</dbReference>
<dbReference type="PANTHER" id="PTHR30151:SF20">
    <property type="entry name" value="ABC TRANSPORTER PERMEASE PROTEIN HI_0355-RELATED"/>
    <property type="match status" value="1"/>
</dbReference>
<feature type="transmembrane region" description="Helical" evidence="7">
    <location>
        <begin position="127"/>
        <end position="149"/>
    </location>
</feature>
<accession>A0A418SJY1</accession>
<reference evidence="9 10" key="1">
    <citation type="submission" date="2020-08" db="EMBL/GenBank/DDBJ databases">
        <title>Genome sequence of Rhodobacteraceae bacterium Lw-13e.</title>
        <authorList>
            <person name="Poehlein A."/>
            <person name="Wolter L."/>
            <person name="Daniel R."/>
            <person name="Brinkhoff T."/>
        </authorList>
    </citation>
    <scope>NUCLEOTIDE SEQUENCE [LARGE SCALE GENOMIC DNA]</scope>
    <source>
        <strain evidence="9 10">Lw-13e</strain>
    </source>
</reference>
<sequence length="286" mass="31263">MTMQSIQSENRTPGTPPGAHQTKGPGIMKSLQGKPLELLAIFGMGVLVLLIWEFLPPALDVPRYIIPTFSDCLDELSRMFARQDMAGHILSTLTSTVIGFILGSLLGAASGYLLGMSPLMEKVLSPYILGLQIAPKVAFAPLFIIWFGYGDIPKLLVTVLIVFFPILVNVLQSMKTVDRDLVNLARVYSMNRFTIFRKIEMPSSMPSLFAGLRIGATFAVIGVTVGEMVGGNTGLGFLITYGEGQANTAMVFNAIIFLTIIGIALYFIVSMIEKRVLHYLERNDHG</sequence>
<evidence type="ECO:0000313" key="10">
    <source>
        <dbReference type="Proteomes" id="UP000283786"/>
    </source>
</evidence>
<comment type="similarity">
    <text evidence="7">Belongs to the binding-protein-dependent transport system permease family.</text>
</comment>
<evidence type="ECO:0000256" key="5">
    <source>
        <dbReference type="ARBA" id="ARBA00022989"/>
    </source>
</evidence>
<feature type="transmembrane region" description="Helical" evidence="7">
    <location>
        <begin position="89"/>
        <end position="115"/>
    </location>
</feature>
<evidence type="ECO:0000256" key="6">
    <source>
        <dbReference type="ARBA" id="ARBA00023136"/>
    </source>
</evidence>
<comment type="subcellular location">
    <subcellularLocation>
        <location evidence="1 7">Cell membrane</location>
        <topology evidence="1 7">Multi-pass membrane protein</topology>
    </subcellularLocation>
</comment>
<evidence type="ECO:0000256" key="1">
    <source>
        <dbReference type="ARBA" id="ARBA00004651"/>
    </source>
</evidence>
<keyword evidence="3" id="KW-1003">Cell membrane</keyword>
<keyword evidence="4 7" id="KW-0812">Transmembrane</keyword>
<evidence type="ECO:0000256" key="8">
    <source>
        <dbReference type="SAM" id="MobiDB-lite"/>
    </source>
</evidence>
<name>A0A418SJY1_9RHOB</name>
<evidence type="ECO:0000256" key="3">
    <source>
        <dbReference type="ARBA" id="ARBA00022475"/>
    </source>
</evidence>
<dbReference type="AlphaFoldDB" id="A0A418SJY1"/>
<organism evidence="9 10">
    <name type="scientific">Pseudooceanicola algae</name>
    <dbReference type="NCBI Taxonomy" id="1537215"/>
    <lineage>
        <taxon>Bacteria</taxon>
        <taxon>Pseudomonadati</taxon>
        <taxon>Pseudomonadota</taxon>
        <taxon>Alphaproteobacteria</taxon>
        <taxon>Rhodobacterales</taxon>
        <taxon>Paracoccaceae</taxon>
        <taxon>Pseudooceanicola</taxon>
    </lineage>
</organism>
<dbReference type="CDD" id="cd06261">
    <property type="entry name" value="TM_PBP2"/>
    <property type="match status" value="1"/>
</dbReference>